<proteinExistence type="predicted"/>
<dbReference type="AlphaFoldDB" id="A0A4R5TXL6"/>
<keyword evidence="1" id="KW-0732">Signal</keyword>
<feature type="chain" id="PRO_5020340918" evidence="1">
    <location>
        <begin position="21"/>
        <end position="145"/>
    </location>
</feature>
<evidence type="ECO:0000313" key="2">
    <source>
        <dbReference type="EMBL" id="TDK25949.1"/>
    </source>
</evidence>
<dbReference type="Proteomes" id="UP000294796">
    <property type="component" value="Unassembled WGS sequence"/>
</dbReference>
<dbReference type="EMBL" id="SMTF01000003">
    <property type="protein sequence ID" value="TDK25949.1"/>
    <property type="molecule type" value="Genomic_DNA"/>
</dbReference>
<accession>A0A4R5TXL6</accession>
<dbReference type="RefSeq" id="WP_133320981.1">
    <property type="nucleotide sequence ID" value="NZ_SMTF01000003.1"/>
</dbReference>
<feature type="signal peptide" evidence="1">
    <location>
        <begin position="1"/>
        <end position="20"/>
    </location>
</feature>
<name>A0A4R5TXL6_9GAMM</name>
<keyword evidence="3" id="KW-1185">Reference proteome</keyword>
<evidence type="ECO:0000256" key="1">
    <source>
        <dbReference type="SAM" id="SignalP"/>
    </source>
</evidence>
<protein>
    <submittedName>
        <fullName evidence="2">Uncharacterized protein</fullName>
    </submittedName>
</protein>
<dbReference type="OrthoDB" id="6023584at2"/>
<organism evidence="2 3">
    <name type="scientific">Luteimonas aestuarii</name>
    <dbReference type="NCBI Taxonomy" id="453837"/>
    <lineage>
        <taxon>Bacteria</taxon>
        <taxon>Pseudomonadati</taxon>
        <taxon>Pseudomonadota</taxon>
        <taxon>Gammaproteobacteria</taxon>
        <taxon>Lysobacterales</taxon>
        <taxon>Lysobacteraceae</taxon>
        <taxon>Luteimonas</taxon>
    </lineage>
</organism>
<sequence>MTLLKWLPLAALLVSPAAFAQVATCPGLPASAEMSWEKLEGPDFTYCKAMRADDGEQAFAVMLRADAQFRTRRSHREGSQVWIDGHQVYWYRGDVPNGIVRETLLELDRNSTAHIVVRASDDGELARSLQIAERLQFDDMRLGSN</sequence>
<gene>
    <name evidence="2" type="ORF">E2F46_04905</name>
</gene>
<comment type="caution">
    <text evidence="2">The sequence shown here is derived from an EMBL/GenBank/DDBJ whole genome shotgun (WGS) entry which is preliminary data.</text>
</comment>
<evidence type="ECO:0000313" key="3">
    <source>
        <dbReference type="Proteomes" id="UP000294796"/>
    </source>
</evidence>
<reference evidence="2 3" key="1">
    <citation type="submission" date="2019-03" db="EMBL/GenBank/DDBJ databases">
        <title>Luteimonas zhaokaii sp.nov., isolated from the rectal contents of Plateau pika in Yushu, Qinghai Province, China.</title>
        <authorList>
            <person name="Zhang G."/>
        </authorList>
    </citation>
    <scope>NUCLEOTIDE SEQUENCE [LARGE SCALE GENOMIC DNA]</scope>
    <source>
        <strain evidence="2 3">B9</strain>
    </source>
</reference>